<dbReference type="PANTHER" id="PTHR23272">
    <property type="entry name" value="BED FINGER-RELATED"/>
    <property type="match status" value="1"/>
</dbReference>
<evidence type="ECO:0000256" key="1">
    <source>
        <dbReference type="SAM" id="MobiDB-lite"/>
    </source>
</evidence>
<gene>
    <name evidence="3" type="ORF">CYMTET_51421</name>
</gene>
<dbReference type="InterPro" id="IPR012337">
    <property type="entry name" value="RNaseH-like_sf"/>
</dbReference>
<reference evidence="3 4" key="1">
    <citation type="journal article" date="2015" name="Genome Biol. Evol.">
        <title>Comparative Genomics of a Bacterivorous Green Alga Reveals Evolutionary Causalities and Consequences of Phago-Mixotrophic Mode of Nutrition.</title>
        <authorList>
            <person name="Burns J.A."/>
            <person name="Paasch A."/>
            <person name="Narechania A."/>
            <person name="Kim E."/>
        </authorList>
    </citation>
    <scope>NUCLEOTIDE SEQUENCE [LARGE SCALE GENOMIC DNA]</scope>
    <source>
        <strain evidence="3 4">PLY_AMNH</strain>
    </source>
</reference>
<feature type="compositionally biased region" description="Basic and acidic residues" evidence="1">
    <location>
        <begin position="201"/>
        <end position="211"/>
    </location>
</feature>
<sequence>NPKKGATAVPNPDGLVYKSHQLVGHEWDIVRESMYILMYAKHGVDLLQGTKYVTAILFLPVAGRLAYIAHQDTCLKYEGQTVLILNEDVKQARQLMYTDCCARFFNRLLDCKLEDFALSTLLDPRYKSFKFKYSEKCMRGKFTEKQAQSWAANIYDNDWKPKAETDDAERASKKRKVEAKRNVVTAASFLSDDSDNEDESVAPRRDDERAQQSELECYPALPDSKKDVDVQQWWKMQAHNFPHLSKMARQFLGAPASTAGVERAFSAVTGMHSDLRKSLDESTIQHTLMTAMN</sequence>
<dbReference type="AlphaFoldDB" id="A0AAE0BLB2"/>
<dbReference type="PANTHER" id="PTHR23272:SF184">
    <property type="entry name" value="OS03G0311250 PROTEIN"/>
    <property type="match status" value="1"/>
</dbReference>
<keyword evidence="4" id="KW-1185">Reference proteome</keyword>
<feature type="domain" description="HAT C-terminal dimerisation" evidence="2">
    <location>
        <begin position="216"/>
        <end position="289"/>
    </location>
</feature>
<dbReference type="Proteomes" id="UP001190700">
    <property type="component" value="Unassembled WGS sequence"/>
</dbReference>
<organism evidence="3 4">
    <name type="scientific">Cymbomonas tetramitiformis</name>
    <dbReference type="NCBI Taxonomy" id="36881"/>
    <lineage>
        <taxon>Eukaryota</taxon>
        <taxon>Viridiplantae</taxon>
        <taxon>Chlorophyta</taxon>
        <taxon>Pyramimonadophyceae</taxon>
        <taxon>Pyramimonadales</taxon>
        <taxon>Pyramimonadaceae</taxon>
        <taxon>Cymbomonas</taxon>
    </lineage>
</organism>
<dbReference type="GO" id="GO:0046983">
    <property type="term" value="F:protein dimerization activity"/>
    <property type="evidence" value="ECO:0007669"/>
    <property type="project" value="InterPro"/>
</dbReference>
<evidence type="ECO:0000313" key="3">
    <source>
        <dbReference type="EMBL" id="KAK3238577.1"/>
    </source>
</evidence>
<evidence type="ECO:0000313" key="4">
    <source>
        <dbReference type="Proteomes" id="UP001190700"/>
    </source>
</evidence>
<protein>
    <recommendedName>
        <fullName evidence="2">HAT C-terminal dimerisation domain-containing protein</fullName>
    </recommendedName>
</protein>
<feature type="region of interest" description="Disordered" evidence="1">
    <location>
        <begin position="192"/>
        <end position="214"/>
    </location>
</feature>
<dbReference type="SUPFAM" id="SSF53098">
    <property type="entry name" value="Ribonuclease H-like"/>
    <property type="match status" value="1"/>
</dbReference>
<accession>A0AAE0BLB2</accession>
<proteinExistence type="predicted"/>
<dbReference type="Pfam" id="PF05699">
    <property type="entry name" value="Dimer_Tnp_hAT"/>
    <property type="match status" value="1"/>
</dbReference>
<name>A0AAE0BLB2_9CHLO</name>
<comment type="caution">
    <text evidence="3">The sequence shown here is derived from an EMBL/GenBank/DDBJ whole genome shotgun (WGS) entry which is preliminary data.</text>
</comment>
<evidence type="ECO:0000259" key="2">
    <source>
        <dbReference type="Pfam" id="PF05699"/>
    </source>
</evidence>
<dbReference type="EMBL" id="LGRX02034172">
    <property type="protein sequence ID" value="KAK3238577.1"/>
    <property type="molecule type" value="Genomic_DNA"/>
</dbReference>
<dbReference type="InterPro" id="IPR008906">
    <property type="entry name" value="HATC_C_dom"/>
</dbReference>
<feature type="non-terminal residue" evidence="3">
    <location>
        <position position="1"/>
    </location>
</feature>